<name>A0ABV8MV76_9NEIS</name>
<dbReference type="RefSeq" id="WP_378165916.1">
    <property type="nucleotide sequence ID" value="NZ_JBHSBU010000001.1"/>
</dbReference>
<dbReference type="NCBIfam" id="NF040582">
    <property type="entry name" value="STY4528_fam"/>
    <property type="match status" value="1"/>
</dbReference>
<feature type="compositionally biased region" description="Basic and acidic residues" evidence="1">
    <location>
        <begin position="243"/>
        <end position="252"/>
    </location>
</feature>
<accession>A0ABV8MV76</accession>
<feature type="region of interest" description="Disordered" evidence="1">
    <location>
        <begin position="1"/>
        <end position="31"/>
    </location>
</feature>
<sequence length="389" mass="43019">MTARQLPRGDAVPRAQPDPGQPPTHPTPPTDLLLFSGNRHESVPRALFFDRRLTPLERNAWQVFRLQVRDDGPAVLPTYEALRPFLAAMPGALASTETVARTLTLLRLTRWLSLVRRRRDPRTGRVLGNLYVLHDAPLSPYEAIQLDPEYLSLVSDALTHASRAIQVTGQHVLQEIDQDPALAGRTLPTRLQLLAQRIDAQRSGLAPDLPTDVRTSESEVPSATRLRNQEAPTSESEIGAKPLKIDSLRNPKSDSTVRSSFSSKKRTARASQDWLMASHLALPPRFLTLKEEQQAGAITALLRVDTALQQGVLDEWDLRCGATTVRNPAGYLFGIIQKAMRGEFKACAKPSAPARSALPETPAAPARPPSDPELVREHIARLRDLLQLR</sequence>
<comment type="caution">
    <text evidence="2">The sequence shown here is derived from an EMBL/GenBank/DDBJ whole genome shotgun (WGS) entry which is preliminary data.</text>
</comment>
<reference evidence="3" key="1">
    <citation type="journal article" date="2019" name="Int. J. Syst. Evol. Microbiol.">
        <title>The Global Catalogue of Microorganisms (GCM) 10K type strain sequencing project: providing services to taxonomists for standard genome sequencing and annotation.</title>
        <authorList>
            <consortium name="The Broad Institute Genomics Platform"/>
            <consortium name="The Broad Institute Genome Sequencing Center for Infectious Disease"/>
            <person name="Wu L."/>
            <person name="Ma J."/>
        </authorList>
    </citation>
    <scope>NUCLEOTIDE SEQUENCE [LARGE SCALE GENOMIC DNA]</scope>
    <source>
        <strain evidence="3">LMG 29894</strain>
    </source>
</reference>
<organism evidence="2 3">
    <name type="scientific">Chitinimonas lacunae</name>
    <dbReference type="NCBI Taxonomy" id="1963018"/>
    <lineage>
        <taxon>Bacteria</taxon>
        <taxon>Pseudomonadati</taxon>
        <taxon>Pseudomonadota</taxon>
        <taxon>Betaproteobacteria</taxon>
        <taxon>Neisseriales</taxon>
        <taxon>Chitinibacteraceae</taxon>
        <taxon>Chitinimonas</taxon>
    </lineage>
</organism>
<dbReference type="Proteomes" id="UP001595791">
    <property type="component" value="Unassembled WGS sequence"/>
</dbReference>
<evidence type="ECO:0000256" key="1">
    <source>
        <dbReference type="SAM" id="MobiDB-lite"/>
    </source>
</evidence>
<dbReference type="EMBL" id="JBHSBU010000001">
    <property type="protein sequence ID" value="MFC4160750.1"/>
    <property type="molecule type" value="Genomic_DNA"/>
</dbReference>
<proteinExistence type="predicted"/>
<protein>
    <submittedName>
        <fullName evidence="2">STY4528 family pathogenicity island replication protein</fullName>
    </submittedName>
</protein>
<feature type="compositionally biased region" description="Pro residues" evidence="1">
    <location>
        <begin position="19"/>
        <end position="29"/>
    </location>
</feature>
<feature type="region of interest" description="Disordered" evidence="1">
    <location>
        <begin position="349"/>
        <end position="374"/>
    </location>
</feature>
<gene>
    <name evidence="2" type="ORF">ACFOW7_15525</name>
</gene>
<evidence type="ECO:0000313" key="2">
    <source>
        <dbReference type="EMBL" id="MFC4160750.1"/>
    </source>
</evidence>
<evidence type="ECO:0000313" key="3">
    <source>
        <dbReference type="Proteomes" id="UP001595791"/>
    </source>
</evidence>
<feature type="compositionally biased region" description="Polar residues" evidence="1">
    <location>
        <begin position="253"/>
        <end position="262"/>
    </location>
</feature>
<keyword evidence="3" id="KW-1185">Reference proteome</keyword>
<feature type="region of interest" description="Disordered" evidence="1">
    <location>
        <begin position="204"/>
        <end position="264"/>
    </location>
</feature>
<dbReference type="InterPro" id="IPR047749">
    <property type="entry name" value="STY4528-like"/>
</dbReference>